<dbReference type="Pfam" id="PF02386">
    <property type="entry name" value="TrkH"/>
    <property type="match status" value="1"/>
</dbReference>
<sequence>MYLPIQQGLGILTFASYFSYFFKGGYLSLDVKLMPVFLDRVYFSVFHAISAFCKAGFSTLPNGMMEAPYVFNYPLQLIIIAIFVFGGLGLTVIKSTEESDLLGRRKTVSKIQGIPEPSAVLEKSDVIVIFGEKQDLQKFVK</sequence>
<evidence type="ECO:0000313" key="9">
    <source>
        <dbReference type="Proteomes" id="UP001580928"/>
    </source>
</evidence>
<organism evidence="8 9">
    <name type="scientific">Albibacterium profundi</name>
    <dbReference type="NCBI Taxonomy" id="3134906"/>
    <lineage>
        <taxon>Bacteria</taxon>
        <taxon>Pseudomonadati</taxon>
        <taxon>Bacteroidota</taxon>
        <taxon>Sphingobacteriia</taxon>
        <taxon>Sphingobacteriales</taxon>
        <taxon>Sphingobacteriaceae</taxon>
        <taxon>Albibacterium</taxon>
    </lineage>
</organism>
<gene>
    <name evidence="8" type="ORF">WKR92_00075</name>
</gene>
<keyword evidence="9" id="KW-1185">Reference proteome</keyword>
<evidence type="ECO:0000256" key="3">
    <source>
        <dbReference type="ARBA" id="ARBA00022692"/>
    </source>
</evidence>
<comment type="caution">
    <text evidence="8">The sequence shown here is derived from an EMBL/GenBank/DDBJ whole genome shotgun (WGS) entry which is preliminary data.</text>
</comment>
<dbReference type="Gene3D" id="3.30.70.1450">
    <property type="entry name" value="Regulator of K+ conductance, C-terminal domain"/>
    <property type="match status" value="1"/>
</dbReference>
<feature type="transmembrane region" description="Helical" evidence="7">
    <location>
        <begin position="41"/>
        <end position="61"/>
    </location>
</feature>
<keyword evidence="5" id="KW-0406">Ion transport</keyword>
<keyword evidence="4 7" id="KW-1133">Transmembrane helix</keyword>
<comment type="subcellular location">
    <subcellularLocation>
        <location evidence="1">Membrane</location>
        <topology evidence="1">Multi-pass membrane protein</topology>
    </subcellularLocation>
</comment>
<feature type="transmembrane region" description="Helical" evidence="7">
    <location>
        <begin position="73"/>
        <end position="93"/>
    </location>
</feature>
<evidence type="ECO:0000256" key="7">
    <source>
        <dbReference type="SAM" id="Phobius"/>
    </source>
</evidence>
<dbReference type="InterPro" id="IPR036721">
    <property type="entry name" value="RCK_C_sf"/>
</dbReference>
<protein>
    <submittedName>
        <fullName evidence="8">Potassium transporter TrkG</fullName>
    </submittedName>
</protein>
<dbReference type="EMBL" id="JBBVGT010000001">
    <property type="protein sequence ID" value="MFB5944215.1"/>
    <property type="molecule type" value="Genomic_DNA"/>
</dbReference>
<evidence type="ECO:0000256" key="5">
    <source>
        <dbReference type="ARBA" id="ARBA00023065"/>
    </source>
</evidence>
<dbReference type="InterPro" id="IPR003445">
    <property type="entry name" value="Cat_transpt"/>
</dbReference>
<keyword evidence="6 7" id="KW-0472">Membrane</keyword>
<evidence type="ECO:0000256" key="2">
    <source>
        <dbReference type="ARBA" id="ARBA00022448"/>
    </source>
</evidence>
<reference evidence="8 9" key="1">
    <citation type="submission" date="2024-04" db="EMBL/GenBank/DDBJ databases">
        <title>Albibacterium profundi sp. nov., isolated from sediment of the Challenger Deep of Mariana Trench.</title>
        <authorList>
            <person name="Wang Y."/>
        </authorList>
    </citation>
    <scope>NUCLEOTIDE SEQUENCE [LARGE SCALE GENOMIC DNA]</scope>
    <source>
        <strain evidence="8 9">RHL897</strain>
    </source>
</reference>
<dbReference type="RefSeq" id="WP_375555799.1">
    <property type="nucleotide sequence ID" value="NZ_JBBVGT010000001.1"/>
</dbReference>
<name>A0ABV5C9H5_9SPHI</name>
<accession>A0ABV5C9H5</accession>
<evidence type="ECO:0000256" key="1">
    <source>
        <dbReference type="ARBA" id="ARBA00004141"/>
    </source>
</evidence>
<feature type="transmembrane region" description="Helical" evidence="7">
    <location>
        <begin position="6"/>
        <end position="29"/>
    </location>
</feature>
<proteinExistence type="predicted"/>
<evidence type="ECO:0000256" key="6">
    <source>
        <dbReference type="ARBA" id="ARBA00023136"/>
    </source>
</evidence>
<keyword evidence="2" id="KW-0813">Transport</keyword>
<evidence type="ECO:0000313" key="8">
    <source>
        <dbReference type="EMBL" id="MFB5944215.1"/>
    </source>
</evidence>
<dbReference type="Proteomes" id="UP001580928">
    <property type="component" value="Unassembled WGS sequence"/>
</dbReference>
<evidence type="ECO:0000256" key="4">
    <source>
        <dbReference type="ARBA" id="ARBA00022989"/>
    </source>
</evidence>
<keyword evidence="3 7" id="KW-0812">Transmembrane</keyword>